<keyword evidence="2" id="KW-0560">Oxidoreductase</keyword>
<dbReference type="InterPro" id="IPR002347">
    <property type="entry name" value="SDR_fam"/>
</dbReference>
<sequence length="123" mass="13436">MWEPTWQRFLISHVHQSRIRFSLEPTCLSVSKSNSGAGNIVFVSPLLANYQDQHHLYMVQLKFVTADGKLFNAVMSQTPLGRPGEPKEVASVVAFLCLPAASYVSGQTICIDGAATSNAFPLP</sequence>
<dbReference type="GO" id="GO:0016491">
    <property type="term" value="F:oxidoreductase activity"/>
    <property type="evidence" value="ECO:0007669"/>
    <property type="project" value="UniProtKB-KW"/>
</dbReference>
<dbReference type="InterPro" id="IPR045000">
    <property type="entry name" value="TR"/>
</dbReference>
<evidence type="ECO:0000256" key="1">
    <source>
        <dbReference type="ARBA" id="ARBA00022857"/>
    </source>
</evidence>
<dbReference type="OrthoDB" id="417891at2759"/>
<evidence type="ECO:0000313" key="4">
    <source>
        <dbReference type="EMBL" id="KAB1225860.1"/>
    </source>
</evidence>
<organism evidence="4 5">
    <name type="scientific">Morella rubra</name>
    <name type="common">Chinese bayberry</name>
    <dbReference type="NCBI Taxonomy" id="262757"/>
    <lineage>
        <taxon>Eukaryota</taxon>
        <taxon>Viridiplantae</taxon>
        <taxon>Streptophyta</taxon>
        <taxon>Embryophyta</taxon>
        <taxon>Tracheophyta</taxon>
        <taxon>Spermatophyta</taxon>
        <taxon>Magnoliopsida</taxon>
        <taxon>eudicotyledons</taxon>
        <taxon>Gunneridae</taxon>
        <taxon>Pentapetalae</taxon>
        <taxon>rosids</taxon>
        <taxon>fabids</taxon>
        <taxon>Fagales</taxon>
        <taxon>Myricaceae</taxon>
        <taxon>Morella</taxon>
    </lineage>
</organism>
<accession>A0A6A1WST4</accession>
<reference evidence="4 5" key="1">
    <citation type="journal article" date="2019" name="Plant Biotechnol. J.">
        <title>The red bayberry genome and genetic basis of sex determination.</title>
        <authorList>
            <person name="Jia H.M."/>
            <person name="Jia H.J."/>
            <person name="Cai Q.L."/>
            <person name="Wang Y."/>
            <person name="Zhao H.B."/>
            <person name="Yang W.F."/>
            <person name="Wang G.Y."/>
            <person name="Li Y.H."/>
            <person name="Zhan D.L."/>
            <person name="Shen Y.T."/>
            <person name="Niu Q.F."/>
            <person name="Chang L."/>
            <person name="Qiu J."/>
            <person name="Zhao L."/>
            <person name="Xie H.B."/>
            <person name="Fu W.Y."/>
            <person name="Jin J."/>
            <person name="Li X.W."/>
            <person name="Jiao Y."/>
            <person name="Zhou C.C."/>
            <person name="Tu T."/>
            <person name="Chai C.Y."/>
            <person name="Gao J.L."/>
            <person name="Fan L.J."/>
            <person name="van de Weg E."/>
            <person name="Wang J.Y."/>
            <person name="Gao Z.S."/>
        </authorList>
    </citation>
    <scope>NUCLEOTIDE SEQUENCE [LARGE SCALE GENOMIC DNA]</scope>
    <source>
        <tissue evidence="4">Leaves</tissue>
    </source>
</reference>
<evidence type="ECO:0008006" key="6">
    <source>
        <dbReference type="Google" id="ProtNLM"/>
    </source>
</evidence>
<dbReference type="EMBL" id="RXIC02000019">
    <property type="protein sequence ID" value="KAB1225860.1"/>
    <property type="molecule type" value="Genomic_DNA"/>
</dbReference>
<comment type="caution">
    <text evidence="4">The sequence shown here is derived from an EMBL/GenBank/DDBJ whole genome shotgun (WGS) entry which is preliminary data.</text>
</comment>
<dbReference type="PRINTS" id="PR00081">
    <property type="entry name" value="GDHRDH"/>
</dbReference>
<evidence type="ECO:0000256" key="2">
    <source>
        <dbReference type="ARBA" id="ARBA00023002"/>
    </source>
</evidence>
<dbReference type="Pfam" id="PF13561">
    <property type="entry name" value="adh_short_C2"/>
    <property type="match status" value="1"/>
</dbReference>
<name>A0A6A1WST4_9ROSI</name>
<dbReference type="AlphaFoldDB" id="A0A6A1WST4"/>
<dbReference type="Gene3D" id="3.40.50.720">
    <property type="entry name" value="NAD(P)-binding Rossmann-like Domain"/>
    <property type="match status" value="1"/>
</dbReference>
<dbReference type="SUPFAM" id="SSF51735">
    <property type="entry name" value="NAD(P)-binding Rossmann-fold domains"/>
    <property type="match status" value="1"/>
</dbReference>
<evidence type="ECO:0000313" key="5">
    <source>
        <dbReference type="Proteomes" id="UP000516437"/>
    </source>
</evidence>
<evidence type="ECO:0000256" key="3">
    <source>
        <dbReference type="ARBA" id="ARBA00025714"/>
    </source>
</evidence>
<dbReference type="PANTHER" id="PTHR42898:SF79">
    <property type="entry name" value="NAD(P)-BINDING ROSSMANN-FOLD PROTEIN"/>
    <property type="match status" value="1"/>
</dbReference>
<keyword evidence="1" id="KW-0521">NADP</keyword>
<comment type="similarity">
    <text evidence="3">Belongs to the short-chain dehydrogenases/reductases (SDR) family. SDR65C subfamily.</text>
</comment>
<proteinExistence type="inferred from homology"/>
<protein>
    <recommendedName>
        <fullName evidence="6">Tropinone reductase-like protein</fullName>
    </recommendedName>
</protein>
<dbReference type="InterPro" id="IPR036291">
    <property type="entry name" value="NAD(P)-bd_dom_sf"/>
</dbReference>
<gene>
    <name evidence="4" type="ORF">CJ030_MR1G027869</name>
</gene>
<keyword evidence="5" id="KW-1185">Reference proteome</keyword>
<dbReference type="Proteomes" id="UP000516437">
    <property type="component" value="Chromosome 1"/>
</dbReference>
<dbReference type="PANTHER" id="PTHR42898">
    <property type="entry name" value="TROPINONE REDUCTASE"/>
    <property type="match status" value="1"/>
</dbReference>